<evidence type="ECO:0000313" key="3">
    <source>
        <dbReference type="Proteomes" id="UP000308197"/>
    </source>
</evidence>
<organism evidence="2 3">
    <name type="scientific">Polyporus arcularius HHB13444</name>
    <dbReference type="NCBI Taxonomy" id="1314778"/>
    <lineage>
        <taxon>Eukaryota</taxon>
        <taxon>Fungi</taxon>
        <taxon>Dikarya</taxon>
        <taxon>Basidiomycota</taxon>
        <taxon>Agaricomycotina</taxon>
        <taxon>Agaricomycetes</taxon>
        <taxon>Polyporales</taxon>
        <taxon>Polyporaceae</taxon>
        <taxon>Polyporus</taxon>
    </lineage>
</organism>
<protein>
    <submittedName>
        <fullName evidence="2">Uncharacterized protein</fullName>
    </submittedName>
</protein>
<reference evidence="2 3" key="1">
    <citation type="journal article" date="2019" name="Nat. Ecol. Evol.">
        <title>Megaphylogeny resolves global patterns of mushroom evolution.</title>
        <authorList>
            <person name="Varga T."/>
            <person name="Krizsan K."/>
            <person name="Foldi C."/>
            <person name="Dima B."/>
            <person name="Sanchez-Garcia M."/>
            <person name="Sanchez-Ramirez S."/>
            <person name="Szollosi G.J."/>
            <person name="Szarkandi J.G."/>
            <person name="Papp V."/>
            <person name="Albert L."/>
            <person name="Andreopoulos W."/>
            <person name="Angelini C."/>
            <person name="Antonin V."/>
            <person name="Barry K.W."/>
            <person name="Bougher N.L."/>
            <person name="Buchanan P."/>
            <person name="Buyck B."/>
            <person name="Bense V."/>
            <person name="Catcheside P."/>
            <person name="Chovatia M."/>
            <person name="Cooper J."/>
            <person name="Damon W."/>
            <person name="Desjardin D."/>
            <person name="Finy P."/>
            <person name="Geml J."/>
            <person name="Haridas S."/>
            <person name="Hughes K."/>
            <person name="Justo A."/>
            <person name="Karasinski D."/>
            <person name="Kautmanova I."/>
            <person name="Kiss B."/>
            <person name="Kocsube S."/>
            <person name="Kotiranta H."/>
            <person name="LaButti K.M."/>
            <person name="Lechner B.E."/>
            <person name="Liimatainen K."/>
            <person name="Lipzen A."/>
            <person name="Lukacs Z."/>
            <person name="Mihaltcheva S."/>
            <person name="Morgado L.N."/>
            <person name="Niskanen T."/>
            <person name="Noordeloos M.E."/>
            <person name="Ohm R.A."/>
            <person name="Ortiz-Santana B."/>
            <person name="Ovrebo C."/>
            <person name="Racz N."/>
            <person name="Riley R."/>
            <person name="Savchenko A."/>
            <person name="Shiryaev A."/>
            <person name="Soop K."/>
            <person name="Spirin V."/>
            <person name="Szebenyi C."/>
            <person name="Tomsovsky M."/>
            <person name="Tulloss R.E."/>
            <person name="Uehling J."/>
            <person name="Grigoriev I.V."/>
            <person name="Vagvolgyi C."/>
            <person name="Papp T."/>
            <person name="Martin F.M."/>
            <person name="Miettinen O."/>
            <person name="Hibbett D.S."/>
            <person name="Nagy L.G."/>
        </authorList>
    </citation>
    <scope>NUCLEOTIDE SEQUENCE [LARGE SCALE GENOMIC DNA]</scope>
    <source>
        <strain evidence="2 3">HHB13444</strain>
    </source>
</reference>
<dbReference type="EMBL" id="ML211751">
    <property type="protein sequence ID" value="TFK80548.1"/>
    <property type="molecule type" value="Genomic_DNA"/>
</dbReference>
<dbReference type="InParanoid" id="A0A5C3NW43"/>
<keyword evidence="1" id="KW-1133">Transmembrane helix</keyword>
<sequence length="49" mass="5968">MVIYDWPRDRNIIYQVVLVFAIWVWAIYQILFMYLCGQYNPSRSKFSCG</sequence>
<gene>
    <name evidence="2" type="ORF">K466DRAFT_605244</name>
</gene>
<evidence type="ECO:0000313" key="2">
    <source>
        <dbReference type="EMBL" id="TFK80548.1"/>
    </source>
</evidence>
<evidence type="ECO:0000256" key="1">
    <source>
        <dbReference type="SAM" id="Phobius"/>
    </source>
</evidence>
<feature type="transmembrane region" description="Helical" evidence="1">
    <location>
        <begin position="12"/>
        <end position="35"/>
    </location>
</feature>
<name>A0A5C3NW43_9APHY</name>
<dbReference type="AlphaFoldDB" id="A0A5C3NW43"/>
<keyword evidence="1" id="KW-0812">Transmembrane</keyword>
<keyword evidence="3" id="KW-1185">Reference proteome</keyword>
<keyword evidence="1" id="KW-0472">Membrane</keyword>
<dbReference type="Proteomes" id="UP000308197">
    <property type="component" value="Unassembled WGS sequence"/>
</dbReference>
<accession>A0A5C3NW43</accession>
<dbReference type="STRING" id="1314778.A0A5C3NW43"/>
<proteinExistence type="predicted"/>